<dbReference type="InterPro" id="IPR026992">
    <property type="entry name" value="DIOX_N"/>
</dbReference>
<dbReference type="AlphaFoldDB" id="A0A9W6ZF55"/>
<proteinExistence type="predicted"/>
<dbReference type="PANTHER" id="PTHR48420:SF1">
    <property type="entry name" value="NON-HAEM DIOXYGENASE N-TERMINAL DOMAIN-CONTAINING PROTEIN"/>
    <property type="match status" value="1"/>
</dbReference>
<dbReference type="InterPro" id="IPR027443">
    <property type="entry name" value="IPNS-like_sf"/>
</dbReference>
<evidence type="ECO:0000256" key="1">
    <source>
        <dbReference type="SAM" id="MobiDB-lite"/>
    </source>
</evidence>
<reference evidence="3" key="1">
    <citation type="submission" date="2022-07" db="EMBL/GenBank/DDBJ databases">
        <title>Genome analysis of Parmales, a sister group of diatoms, reveals the evolutionary specialization of diatoms from phago-mixotrophs to photoautotrophs.</title>
        <authorList>
            <person name="Ban H."/>
            <person name="Sato S."/>
            <person name="Yoshikawa S."/>
            <person name="Kazumasa Y."/>
            <person name="Nakamura Y."/>
            <person name="Ichinomiya M."/>
            <person name="Saitoh K."/>
            <person name="Sato N."/>
            <person name="Blanc-Mathieu R."/>
            <person name="Endo H."/>
            <person name="Kuwata A."/>
            <person name="Ogata H."/>
        </authorList>
    </citation>
    <scope>NUCLEOTIDE SEQUENCE</scope>
</reference>
<keyword evidence="4" id="KW-1185">Reference proteome</keyword>
<evidence type="ECO:0000313" key="4">
    <source>
        <dbReference type="Proteomes" id="UP001165082"/>
    </source>
</evidence>
<feature type="domain" description="Non-haem dioxygenase N-terminal" evidence="2">
    <location>
        <begin position="31"/>
        <end position="146"/>
    </location>
</feature>
<feature type="region of interest" description="Disordered" evidence="1">
    <location>
        <begin position="1"/>
        <end position="26"/>
    </location>
</feature>
<feature type="compositionally biased region" description="Basic and acidic residues" evidence="1">
    <location>
        <begin position="1"/>
        <end position="10"/>
    </location>
</feature>
<dbReference type="Proteomes" id="UP001165082">
    <property type="component" value="Unassembled WGS sequence"/>
</dbReference>
<dbReference type="OrthoDB" id="438224at2759"/>
<dbReference type="Gene3D" id="2.60.120.330">
    <property type="entry name" value="B-lactam Antibiotic, Isopenicillin N Synthase, Chain"/>
    <property type="match status" value="1"/>
</dbReference>
<dbReference type="SUPFAM" id="SSF51197">
    <property type="entry name" value="Clavaminate synthase-like"/>
    <property type="match status" value="1"/>
</dbReference>
<dbReference type="Pfam" id="PF14226">
    <property type="entry name" value="DIOX_N"/>
    <property type="match status" value="1"/>
</dbReference>
<organism evidence="3 4">
    <name type="scientific">Triparma retinervis</name>
    <dbReference type="NCBI Taxonomy" id="2557542"/>
    <lineage>
        <taxon>Eukaryota</taxon>
        <taxon>Sar</taxon>
        <taxon>Stramenopiles</taxon>
        <taxon>Ochrophyta</taxon>
        <taxon>Bolidophyceae</taxon>
        <taxon>Parmales</taxon>
        <taxon>Triparmaceae</taxon>
        <taxon>Triparma</taxon>
    </lineage>
</organism>
<name>A0A9W6ZF55_9STRA</name>
<dbReference type="PANTHER" id="PTHR48420">
    <property type="entry name" value="NON-HAEM DIOXYGENASE N-TERMINAL DOMAIN-CONTAINING PROTEIN"/>
    <property type="match status" value="1"/>
</dbReference>
<evidence type="ECO:0000313" key="3">
    <source>
        <dbReference type="EMBL" id="GMH49389.1"/>
    </source>
</evidence>
<comment type="caution">
    <text evidence="3">The sequence shown here is derived from an EMBL/GenBank/DDBJ whole genome shotgun (WGS) entry which is preliminary data.</text>
</comment>
<accession>A0A9W6ZF55</accession>
<sequence>MGTRGDRKWDLAGNSTKPKHDYEELKDGLTNKNPELLAKIETAYGYDGLGILTVRGIPTLEEKRMAMLPLANSFAKLPNEVKKKTETPHAFYQVGWSYGNEKLQGNKPDYAKGSYYCNPLVDVPSTDAELIKKFPSFLEPNIWPTEDLPGFEPAFKDLGRLVVDVGRMIAKQCDDYVEEKLGDSKGKFFKLLKESKCCKGRLLHYFPADEVAAMTGASSSSSDNDFSDWCGWHNDHGSLTGLVPAIYTNSDDEVVSCPDPEAGLYIRSRKGDLVKVVLPKGEAGRNCISFQIGETSQIHTGGTLQATPHAVRGAMGEASKGISRQTFAVFMEPEFDGDMDVPEGVGVEQVQDSEAAKHLPSSVRTLASRWQKGQDFGQFSDATFSAFY</sequence>
<gene>
    <name evidence="3" type="ORF">TrRE_jg6139</name>
</gene>
<evidence type="ECO:0000259" key="2">
    <source>
        <dbReference type="Pfam" id="PF14226"/>
    </source>
</evidence>
<dbReference type="EMBL" id="BRXZ01000631">
    <property type="protein sequence ID" value="GMH49389.1"/>
    <property type="molecule type" value="Genomic_DNA"/>
</dbReference>
<protein>
    <recommendedName>
        <fullName evidence="2">Non-haem dioxygenase N-terminal domain-containing protein</fullName>
    </recommendedName>
</protein>